<evidence type="ECO:0000256" key="12">
    <source>
        <dbReference type="RuleBase" id="RU000688"/>
    </source>
</evidence>
<dbReference type="PANTHER" id="PTHR24225">
    <property type="entry name" value="CHEMOTACTIC RECEPTOR"/>
    <property type="match status" value="1"/>
</dbReference>
<dbReference type="Proteomes" id="UP000694568">
    <property type="component" value="Unplaced"/>
</dbReference>
<evidence type="ECO:0000313" key="16">
    <source>
        <dbReference type="Ensembl" id="ENSSLUP00000005371.1"/>
    </source>
</evidence>
<feature type="transmembrane region" description="Helical" evidence="14">
    <location>
        <begin position="220"/>
        <end position="242"/>
    </location>
</feature>
<feature type="region of interest" description="Disordered" evidence="13">
    <location>
        <begin position="348"/>
        <end position="414"/>
    </location>
</feature>
<feature type="compositionally biased region" description="Basic and acidic residues" evidence="13">
    <location>
        <begin position="386"/>
        <end position="403"/>
    </location>
</feature>
<feature type="compositionally biased region" description="Low complexity" evidence="13">
    <location>
        <begin position="348"/>
        <end position="369"/>
    </location>
</feature>
<dbReference type="CDD" id="cd15121">
    <property type="entry name" value="7tmA_LTB4R1"/>
    <property type="match status" value="1"/>
</dbReference>
<gene>
    <name evidence="16" type="primary">LOC116053330</name>
</gene>
<dbReference type="Pfam" id="PF00001">
    <property type="entry name" value="7tm_1"/>
    <property type="match status" value="1"/>
</dbReference>
<keyword evidence="10 12" id="KW-0807">Transducer</keyword>
<evidence type="ECO:0000256" key="7">
    <source>
        <dbReference type="ARBA" id="ARBA00023136"/>
    </source>
</evidence>
<dbReference type="Ensembl" id="ENSSLUT00000005516.1">
    <property type="protein sequence ID" value="ENSSLUP00000005371.1"/>
    <property type="gene ID" value="ENSSLUG00000002393.1"/>
</dbReference>
<dbReference type="PRINTS" id="PR00237">
    <property type="entry name" value="GPCRRHODOPSN"/>
</dbReference>
<dbReference type="PROSITE" id="PS00237">
    <property type="entry name" value="G_PROTEIN_RECEP_F1_1"/>
    <property type="match status" value="1"/>
</dbReference>
<dbReference type="PRINTS" id="PR01476">
    <property type="entry name" value="LTBRECEPTOR"/>
</dbReference>
<keyword evidence="9" id="KW-0325">Glycoprotein</keyword>
<reference evidence="16" key="1">
    <citation type="submission" date="2025-08" db="UniProtKB">
        <authorList>
            <consortium name="Ensembl"/>
        </authorList>
    </citation>
    <scope>IDENTIFICATION</scope>
</reference>
<keyword evidence="8 12" id="KW-0675">Receptor</keyword>
<reference evidence="16" key="2">
    <citation type="submission" date="2025-09" db="UniProtKB">
        <authorList>
            <consortium name="Ensembl"/>
        </authorList>
    </citation>
    <scope>IDENTIFICATION</scope>
</reference>
<dbReference type="SUPFAM" id="SSF81321">
    <property type="entry name" value="Family A G protein-coupled receptor-like"/>
    <property type="match status" value="1"/>
</dbReference>
<dbReference type="InterPro" id="IPR003981">
    <property type="entry name" value="Leukotriene_B4_rcpt"/>
</dbReference>
<feature type="transmembrane region" description="Helical" evidence="14">
    <location>
        <begin position="172"/>
        <end position="193"/>
    </location>
</feature>
<dbReference type="GO" id="GO:0004974">
    <property type="term" value="F:leukotriene receptor activity"/>
    <property type="evidence" value="ECO:0007669"/>
    <property type="project" value="InterPro"/>
</dbReference>
<keyword evidence="7 14" id="KW-0472">Membrane</keyword>
<evidence type="ECO:0000256" key="8">
    <source>
        <dbReference type="ARBA" id="ARBA00023170"/>
    </source>
</evidence>
<dbReference type="GO" id="GO:0007200">
    <property type="term" value="P:phospholipase C-activating G protein-coupled receptor signaling pathway"/>
    <property type="evidence" value="ECO:0007669"/>
    <property type="project" value="TreeGrafter"/>
</dbReference>
<evidence type="ECO:0000256" key="5">
    <source>
        <dbReference type="ARBA" id="ARBA00022989"/>
    </source>
</evidence>
<evidence type="ECO:0000256" key="2">
    <source>
        <dbReference type="ARBA" id="ARBA00022475"/>
    </source>
</evidence>
<feature type="domain" description="G-protein coupled receptors family 1 profile" evidence="15">
    <location>
        <begin position="72"/>
        <end position="322"/>
    </location>
</feature>
<evidence type="ECO:0000256" key="1">
    <source>
        <dbReference type="ARBA" id="ARBA00004651"/>
    </source>
</evidence>
<keyword evidence="3" id="KW-0597">Phosphoprotein</keyword>
<evidence type="ECO:0000256" key="11">
    <source>
        <dbReference type="ARBA" id="ARBA00025736"/>
    </source>
</evidence>
<evidence type="ECO:0000256" key="10">
    <source>
        <dbReference type="ARBA" id="ARBA00023224"/>
    </source>
</evidence>
<proteinExistence type="inferred from homology"/>
<feature type="transmembrane region" description="Helical" evidence="14">
    <location>
        <begin position="132"/>
        <end position="151"/>
    </location>
</feature>
<evidence type="ECO:0000256" key="14">
    <source>
        <dbReference type="SAM" id="Phobius"/>
    </source>
</evidence>
<evidence type="ECO:0000259" key="15">
    <source>
        <dbReference type="PROSITE" id="PS50262"/>
    </source>
</evidence>
<keyword evidence="6 12" id="KW-0297">G-protein coupled receptor</keyword>
<dbReference type="InterPro" id="IPR000276">
    <property type="entry name" value="GPCR_Rhodpsn"/>
</dbReference>
<feature type="transmembrane region" description="Helical" evidence="14">
    <location>
        <begin position="263"/>
        <end position="281"/>
    </location>
</feature>
<evidence type="ECO:0000313" key="17">
    <source>
        <dbReference type="Proteomes" id="UP000694568"/>
    </source>
</evidence>
<dbReference type="GO" id="GO:0005886">
    <property type="term" value="C:plasma membrane"/>
    <property type="evidence" value="ECO:0007669"/>
    <property type="project" value="UniProtKB-SubCell"/>
</dbReference>
<accession>A0A8C9X618</accession>
<evidence type="ECO:0000256" key="13">
    <source>
        <dbReference type="SAM" id="MobiDB-lite"/>
    </source>
</evidence>
<keyword evidence="17" id="KW-1185">Reference proteome</keyword>
<dbReference type="InterPro" id="IPR017452">
    <property type="entry name" value="GPCR_Rhodpsn_7TM"/>
</dbReference>
<protein>
    <submittedName>
        <fullName evidence="16">Leukotriene B4 receptor</fullName>
    </submittedName>
</protein>
<comment type="similarity">
    <text evidence="12">Belongs to the G-protein coupled receptor 1 family.</text>
</comment>
<dbReference type="GO" id="GO:0007204">
    <property type="term" value="P:positive regulation of cytosolic calcium ion concentration"/>
    <property type="evidence" value="ECO:0007669"/>
    <property type="project" value="TreeGrafter"/>
</dbReference>
<dbReference type="GO" id="GO:0006954">
    <property type="term" value="P:inflammatory response"/>
    <property type="evidence" value="ECO:0007669"/>
    <property type="project" value="TreeGrafter"/>
</dbReference>
<dbReference type="FunFam" id="1.20.1070.10:FF:000109">
    <property type="entry name" value="Leukotriene B4 receptor"/>
    <property type="match status" value="1"/>
</dbReference>
<keyword evidence="4 12" id="KW-0812">Transmembrane</keyword>
<dbReference type="InterPro" id="IPR000826">
    <property type="entry name" value="Formyl_rcpt-rel"/>
</dbReference>
<evidence type="ECO:0000256" key="3">
    <source>
        <dbReference type="ARBA" id="ARBA00022553"/>
    </source>
</evidence>
<keyword evidence="2" id="KW-1003">Cell membrane</keyword>
<sequence length="414" mass="45709">MGASEEMMEERIDDDVVVSDSQLLKPNSDSLEAFVMASNITTTTTSQPSSMPISAQVGIAILTLAFVLGFPGNLFVVWSVFCRVKKRSVTCLLVLNVAMADAFVLLSAPLFLRYLAGGRGWEFGSAACKLVHYLSSVNMYVSIYLITLMSMDRWLAVNRPFLSQRMRTKRSLLILLLVVWVLAFLLSLPMPFYRSNLKKAPSDNISYCIRYHWGSTGHRVFQYLFETIMACLLPFSLINTCYSSVICRLQSAKFQRRGQGSRLILLIISAFAVFWLPYHIVNIIEVVGLLKGSAPVIDAAAAARPNVTAFAYFSSAVNPILYVFAGSSHIRQAGLSFMGKLFEATNSESRSTSTRSGRMSRSSSSPDESSVLHTLSSKLGSPFKSKNKDRSSSVAGKEVDQPELKTLASVEMIE</sequence>
<dbReference type="PROSITE" id="PS50262">
    <property type="entry name" value="G_PROTEIN_RECEP_F1_2"/>
    <property type="match status" value="1"/>
</dbReference>
<comment type="subcellular location">
    <subcellularLocation>
        <location evidence="1">Cell membrane</location>
        <topology evidence="1">Multi-pass membrane protein</topology>
    </subcellularLocation>
</comment>
<dbReference type="GO" id="GO:0004875">
    <property type="term" value="F:complement receptor activity"/>
    <property type="evidence" value="ECO:0007669"/>
    <property type="project" value="TreeGrafter"/>
</dbReference>
<keyword evidence="5 14" id="KW-1133">Transmembrane helix</keyword>
<evidence type="ECO:0000256" key="4">
    <source>
        <dbReference type="ARBA" id="ARBA00022692"/>
    </source>
</evidence>
<evidence type="ECO:0000256" key="6">
    <source>
        <dbReference type="ARBA" id="ARBA00023040"/>
    </source>
</evidence>
<name>A0A8C9X618_SANLU</name>
<feature type="transmembrane region" description="Helical" evidence="14">
    <location>
        <begin position="93"/>
        <end position="112"/>
    </location>
</feature>
<organism evidence="16 17">
    <name type="scientific">Sander lucioperca</name>
    <name type="common">Pike-perch</name>
    <name type="synonym">Perca lucioperca</name>
    <dbReference type="NCBI Taxonomy" id="283035"/>
    <lineage>
        <taxon>Eukaryota</taxon>
        <taxon>Metazoa</taxon>
        <taxon>Chordata</taxon>
        <taxon>Craniata</taxon>
        <taxon>Vertebrata</taxon>
        <taxon>Euteleostomi</taxon>
        <taxon>Actinopterygii</taxon>
        <taxon>Neopterygii</taxon>
        <taxon>Teleostei</taxon>
        <taxon>Neoteleostei</taxon>
        <taxon>Acanthomorphata</taxon>
        <taxon>Eupercaria</taxon>
        <taxon>Perciformes</taxon>
        <taxon>Percoidei</taxon>
        <taxon>Percidae</taxon>
        <taxon>Luciopercinae</taxon>
        <taxon>Sander</taxon>
    </lineage>
</organism>
<dbReference type="AlphaFoldDB" id="A0A8C9X618"/>
<evidence type="ECO:0000256" key="9">
    <source>
        <dbReference type="ARBA" id="ARBA00023180"/>
    </source>
</evidence>
<dbReference type="PANTHER" id="PTHR24225:SF72">
    <property type="entry name" value="G-PROTEIN COUPLED RECEPTORS FAMILY 1 PROFILE DOMAIN-CONTAINING PROTEIN-RELATED"/>
    <property type="match status" value="1"/>
</dbReference>
<feature type="transmembrane region" description="Helical" evidence="14">
    <location>
        <begin position="57"/>
        <end position="81"/>
    </location>
</feature>
<dbReference type="Gene3D" id="1.20.1070.10">
    <property type="entry name" value="Rhodopsin 7-helix transmembrane proteins"/>
    <property type="match status" value="1"/>
</dbReference>
<dbReference type="GeneTree" id="ENSGT00950000182966"/>
<comment type="similarity">
    <text evidence="11">Belongs to the chemokine-like receptor (CMKLR) family.</text>
</comment>